<dbReference type="Proteomes" id="UP001239414">
    <property type="component" value="Unassembled WGS sequence"/>
</dbReference>
<dbReference type="InterPro" id="IPR038475">
    <property type="entry name" value="RecG_C_sf"/>
</dbReference>
<dbReference type="InterPro" id="IPR007421">
    <property type="entry name" value="Schlafen_AlbA_2_dom"/>
</dbReference>
<sequence>MSESELQAVYAALKAIEEGATADSQESQVLDFKEDPATHPQNRNPDASLTEFLINETICFSNADAAVCHIVLGVSDEKSGTAAFTGTSRSIEWIEQKIFNGTQPGIRVEGTELNYCGQRLICLRIPKGLTLYQRPKGQASIRRGTSCVPLSEEERRSITYQRANPDFSAAESRYSFEDLDATAIEQARQLLKKARSASGSLDRAPHTTNELLSELGLLTREGQLTYAAEILFITPANSRTTIRHLAREVPGGDPQATEISAPLITAYLRLKELVATAARTEVARVSFPNGQEISIPAFPETAVDEVISNALAHRDWDASSAVVIDQSPTALTVWSPGPLPVGVTEKRILTTQSIPRNPRLMAALRMLDLAEESSRGFDRMWASMLASGRHTPALHTAENFVEVSLSSGEVDKDFVYALARLNDHYPDKAFESINGLLIARQLMDHKILLNRSAAALMQVTEQEAQGILQWYSSIGYLERLRNAGEWILSGDARKLMGLNKQGAISSASVQDWILAQLEAGEVLSARETAEELGVDRKVITDILRHLKKMGQATIDPSGPQRGSNTRWIVAG</sequence>
<name>A0ABT7FSC0_9CORY</name>
<dbReference type="EMBL" id="JASNUO010000013">
    <property type="protein sequence ID" value="MDK4248493.1"/>
    <property type="molecule type" value="Genomic_DNA"/>
</dbReference>
<protein>
    <submittedName>
        <fullName evidence="2">ATP-binding protein</fullName>
    </submittedName>
</protein>
<evidence type="ECO:0000313" key="2">
    <source>
        <dbReference type="EMBL" id="MDK4248493.1"/>
    </source>
</evidence>
<dbReference type="Pfam" id="PF13749">
    <property type="entry name" value="HATPase_c_4"/>
    <property type="match status" value="1"/>
</dbReference>
<evidence type="ECO:0000259" key="1">
    <source>
        <dbReference type="Pfam" id="PF04326"/>
    </source>
</evidence>
<keyword evidence="2" id="KW-0547">Nucleotide-binding</keyword>
<feature type="domain" description="Schlafen AlbA-2" evidence="1">
    <location>
        <begin position="26"/>
        <end position="150"/>
    </location>
</feature>
<dbReference type="InterPro" id="IPR038461">
    <property type="entry name" value="Schlafen_AlbA_2_dom_sf"/>
</dbReference>
<organism evidence="2 3">
    <name type="scientific">Corynebacterium accolens</name>
    <dbReference type="NCBI Taxonomy" id="38284"/>
    <lineage>
        <taxon>Bacteria</taxon>
        <taxon>Bacillati</taxon>
        <taxon>Actinomycetota</taxon>
        <taxon>Actinomycetes</taxon>
        <taxon>Mycobacteriales</taxon>
        <taxon>Corynebacteriaceae</taxon>
        <taxon>Corynebacterium</taxon>
    </lineage>
</organism>
<gene>
    <name evidence="2" type="ORF">QPX34_10820</name>
</gene>
<keyword evidence="3" id="KW-1185">Reference proteome</keyword>
<evidence type="ECO:0000313" key="3">
    <source>
        <dbReference type="Proteomes" id="UP001239414"/>
    </source>
</evidence>
<dbReference type="PANTHER" id="PTHR30595">
    <property type="entry name" value="GLPR-RELATED TRANSCRIPTIONAL REPRESSOR"/>
    <property type="match status" value="1"/>
</dbReference>
<dbReference type="GO" id="GO:0005524">
    <property type="term" value="F:ATP binding"/>
    <property type="evidence" value="ECO:0007669"/>
    <property type="project" value="UniProtKB-KW"/>
</dbReference>
<comment type="caution">
    <text evidence="2">The sequence shown here is derived from an EMBL/GenBank/DDBJ whole genome shotgun (WGS) entry which is preliminary data.</text>
</comment>
<dbReference type="Gene3D" id="3.30.565.60">
    <property type="match status" value="1"/>
</dbReference>
<dbReference type="RefSeq" id="WP_278722920.1">
    <property type="nucleotide sequence ID" value="NZ_CP100379.1"/>
</dbReference>
<proteinExistence type="predicted"/>
<accession>A0ABT7FSC0</accession>
<dbReference type="Pfam" id="PF04326">
    <property type="entry name" value="SLFN_AlbA_2"/>
    <property type="match status" value="1"/>
</dbReference>
<dbReference type="Gene3D" id="3.30.950.30">
    <property type="entry name" value="Schlafen, AAA domain"/>
    <property type="match status" value="1"/>
</dbReference>
<keyword evidence="2" id="KW-0067">ATP-binding</keyword>
<dbReference type="PANTHER" id="PTHR30595:SF6">
    <property type="entry name" value="SCHLAFEN ALBA-2 DOMAIN-CONTAINING PROTEIN"/>
    <property type="match status" value="1"/>
</dbReference>
<reference evidence="2 3" key="1">
    <citation type="submission" date="2023-05" db="EMBL/GenBank/DDBJ databases">
        <title>Metabolic capabilities are highly conserved among human nasal-associated Corynebacterium species in pangenomic analyses.</title>
        <authorList>
            <person name="Tran T.H."/>
            <person name="Roberts A.Q."/>
            <person name="Escapa I.F."/>
            <person name="Gao W."/>
            <person name="Conlan S."/>
            <person name="Kong H."/>
            <person name="Segre J.A."/>
            <person name="Kelly M.S."/>
            <person name="Lemon K.P."/>
        </authorList>
    </citation>
    <scope>NUCLEOTIDE SEQUENCE [LARGE SCALE GENOMIC DNA]</scope>
    <source>
        <strain evidence="2 3">KPL3802</strain>
    </source>
</reference>
<dbReference type="Gene3D" id="6.10.10.130">
    <property type="match status" value="1"/>
</dbReference>